<keyword evidence="7" id="KW-1003">Cell membrane</keyword>
<keyword evidence="15" id="KW-0408">Iron</keyword>
<dbReference type="InterPro" id="IPR014312">
    <property type="entry name" value="Succ_DH_anchor"/>
</dbReference>
<accession>A4BRY2</accession>
<sequence length="126" mass="13355">MSFRTPLKQALGLGASHSGTSRWWAQRVSSVALVPLLIWLIIGIVRHGGADYTDAQAWLSSPITAVLTILTLVASFYHGALGMQVIVEDYVSHETVQLALVVLVKFAAMVLAVAGIFAVLLVALGG</sequence>
<comment type="cofactor">
    <cofactor evidence="1">
        <name>heme</name>
        <dbReference type="ChEBI" id="CHEBI:30413"/>
    </cofactor>
</comment>
<evidence type="ECO:0000256" key="4">
    <source>
        <dbReference type="ARBA" id="ARBA00005163"/>
    </source>
</evidence>
<dbReference type="UniPathway" id="UPA00223"/>
<evidence type="ECO:0000256" key="14">
    <source>
        <dbReference type="ARBA" id="ARBA00022989"/>
    </source>
</evidence>
<evidence type="ECO:0000256" key="15">
    <source>
        <dbReference type="ARBA" id="ARBA00023004"/>
    </source>
</evidence>
<proteinExistence type="predicted"/>
<dbReference type="GO" id="GO:0020037">
    <property type="term" value="F:heme binding"/>
    <property type="evidence" value="ECO:0007669"/>
    <property type="project" value="InterPro"/>
</dbReference>
<organism evidence="18 19">
    <name type="scientific">Nitrococcus mobilis Nb-231</name>
    <dbReference type="NCBI Taxonomy" id="314278"/>
    <lineage>
        <taxon>Bacteria</taxon>
        <taxon>Pseudomonadati</taxon>
        <taxon>Pseudomonadota</taxon>
        <taxon>Gammaproteobacteria</taxon>
        <taxon>Chromatiales</taxon>
        <taxon>Ectothiorhodospiraceae</taxon>
        <taxon>Nitrococcus</taxon>
    </lineage>
</organism>
<evidence type="ECO:0000256" key="7">
    <source>
        <dbReference type="ARBA" id="ARBA00022475"/>
    </source>
</evidence>
<dbReference type="STRING" id="314278.NB231_01084"/>
<dbReference type="AlphaFoldDB" id="A4BRY2"/>
<keyword evidence="10" id="KW-0349">Heme</keyword>
<gene>
    <name evidence="18" type="ORF">NB231_01084</name>
</gene>
<evidence type="ECO:0000256" key="10">
    <source>
        <dbReference type="ARBA" id="ARBA00022617"/>
    </source>
</evidence>
<keyword evidence="19" id="KW-1185">Reference proteome</keyword>
<dbReference type="Pfam" id="PF01127">
    <property type="entry name" value="Sdh_cyt"/>
    <property type="match status" value="1"/>
</dbReference>
<keyword evidence="12" id="KW-0479">Metal-binding</keyword>
<dbReference type="SUPFAM" id="SSF81343">
    <property type="entry name" value="Fumarate reductase respiratory complex transmembrane subunits"/>
    <property type="match status" value="1"/>
</dbReference>
<dbReference type="PANTHER" id="PTHR38689">
    <property type="entry name" value="SUCCINATE DEHYDROGENASE HYDROPHOBIC MEMBRANE ANCHOR SUBUNIT"/>
    <property type="match status" value="1"/>
</dbReference>
<evidence type="ECO:0000256" key="6">
    <source>
        <dbReference type="ARBA" id="ARBA00022448"/>
    </source>
</evidence>
<dbReference type="InterPro" id="IPR000701">
    <property type="entry name" value="SuccDH_FuR_B_TM-su"/>
</dbReference>
<dbReference type="OrthoDB" id="9809280at2"/>
<evidence type="ECO:0000256" key="3">
    <source>
        <dbReference type="ARBA" id="ARBA00004429"/>
    </source>
</evidence>
<dbReference type="GO" id="GO:0009055">
    <property type="term" value="F:electron transfer activity"/>
    <property type="evidence" value="ECO:0007669"/>
    <property type="project" value="TreeGrafter"/>
</dbReference>
<evidence type="ECO:0000256" key="2">
    <source>
        <dbReference type="ARBA" id="ARBA00004050"/>
    </source>
</evidence>
<evidence type="ECO:0000256" key="9">
    <source>
        <dbReference type="ARBA" id="ARBA00022532"/>
    </source>
</evidence>
<dbReference type="EMBL" id="AAOF01000008">
    <property type="protein sequence ID" value="EAR21461.1"/>
    <property type="molecule type" value="Genomic_DNA"/>
</dbReference>
<keyword evidence="9" id="KW-0816">Tricarboxylic acid cycle</keyword>
<comment type="caution">
    <text evidence="18">The sequence shown here is derived from an EMBL/GenBank/DDBJ whole genome shotgun (WGS) entry which is preliminary data.</text>
</comment>
<evidence type="ECO:0000256" key="12">
    <source>
        <dbReference type="ARBA" id="ARBA00022723"/>
    </source>
</evidence>
<evidence type="ECO:0000313" key="19">
    <source>
        <dbReference type="Proteomes" id="UP000003374"/>
    </source>
</evidence>
<dbReference type="InterPro" id="IPR034804">
    <property type="entry name" value="SQR/QFR_C/D"/>
</dbReference>
<dbReference type="eggNOG" id="COG2142">
    <property type="taxonomic scope" value="Bacteria"/>
</dbReference>
<dbReference type="GO" id="GO:0046872">
    <property type="term" value="F:metal ion binding"/>
    <property type="evidence" value="ECO:0007669"/>
    <property type="project" value="UniProtKB-KW"/>
</dbReference>
<keyword evidence="16 17" id="KW-0472">Membrane</keyword>
<reference evidence="18 19" key="1">
    <citation type="submission" date="2006-02" db="EMBL/GenBank/DDBJ databases">
        <authorList>
            <person name="Waterbury J."/>
            <person name="Ferriera S."/>
            <person name="Johnson J."/>
            <person name="Kravitz S."/>
            <person name="Halpern A."/>
            <person name="Remington K."/>
            <person name="Beeson K."/>
            <person name="Tran B."/>
            <person name="Rogers Y.-H."/>
            <person name="Friedman R."/>
            <person name="Venter J.C."/>
        </authorList>
    </citation>
    <scope>NUCLEOTIDE SEQUENCE [LARGE SCALE GENOMIC DNA]</scope>
    <source>
        <strain evidence="18 19">Nb-231</strain>
    </source>
</reference>
<dbReference type="PANTHER" id="PTHR38689:SF1">
    <property type="entry name" value="SUCCINATE DEHYDROGENASE HYDROPHOBIC MEMBRANE ANCHOR SUBUNIT"/>
    <property type="match status" value="1"/>
</dbReference>
<keyword evidence="14 17" id="KW-1133">Transmembrane helix</keyword>
<evidence type="ECO:0000313" key="18">
    <source>
        <dbReference type="EMBL" id="EAR21461.1"/>
    </source>
</evidence>
<protein>
    <recommendedName>
        <fullName evidence="5">Succinate dehydrogenase hydrophobic membrane anchor subunit</fullName>
    </recommendedName>
</protein>
<dbReference type="Gene3D" id="1.20.1300.10">
    <property type="entry name" value="Fumarate reductase/succinate dehydrogenase, transmembrane subunit"/>
    <property type="match status" value="1"/>
</dbReference>
<dbReference type="RefSeq" id="WP_004999021.1">
    <property type="nucleotide sequence ID" value="NZ_CH672427.1"/>
</dbReference>
<evidence type="ECO:0000256" key="13">
    <source>
        <dbReference type="ARBA" id="ARBA00022982"/>
    </source>
</evidence>
<name>A4BRY2_9GAMM</name>
<comment type="pathway">
    <text evidence="4">Carbohydrate metabolism; tricarboxylic acid cycle.</text>
</comment>
<comment type="function">
    <text evidence="2">Membrane-anchoring subunit of succinate dehydrogenase (SDH).</text>
</comment>
<keyword evidence="8" id="KW-0997">Cell inner membrane</keyword>
<comment type="subcellular location">
    <subcellularLocation>
        <location evidence="3">Cell inner membrane</location>
        <topology evidence="3">Multi-pass membrane protein</topology>
    </subcellularLocation>
</comment>
<dbReference type="CDD" id="cd03495">
    <property type="entry name" value="SQR_TypeC_SdhD_like"/>
    <property type="match status" value="1"/>
</dbReference>
<evidence type="ECO:0000256" key="1">
    <source>
        <dbReference type="ARBA" id="ARBA00001971"/>
    </source>
</evidence>
<evidence type="ECO:0000256" key="5">
    <source>
        <dbReference type="ARBA" id="ARBA00019425"/>
    </source>
</evidence>
<feature type="transmembrane region" description="Helical" evidence="17">
    <location>
        <begin position="98"/>
        <end position="124"/>
    </location>
</feature>
<evidence type="ECO:0000256" key="11">
    <source>
        <dbReference type="ARBA" id="ARBA00022692"/>
    </source>
</evidence>
<feature type="transmembrane region" description="Helical" evidence="17">
    <location>
        <begin position="24"/>
        <end position="45"/>
    </location>
</feature>
<keyword evidence="13" id="KW-0249">Electron transport</keyword>
<dbReference type="HOGENOM" id="CLU_151315_0_0_6"/>
<dbReference type="Proteomes" id="UP000003374">
    <property type="component" value="Unassembled WGS sequence"/>
</dbReference>
<dbReference type="NCBIfam" id="TIGR02968">
    <property type="entry name" value="succ_dehyd_anc"/>
    <property type="match status" value="1"/>
</dbReference>
<evidence type="ECO:0000256" key="16">
    <source>
        <dbReference type="ARBA" id="ARBA00023136"/>
    </source>
</evidence>
<evidence type="ECO:0000256" key="8">
    <source>
        <dbReference type="ARBA" id="ARBA00022519"/>
    </source>
</evidence>
<evidence type="ECO:0000256" key="17">
    <source>
        <dbReference type="SAM" id="Phobius"/>
    </source>
</evidence>
<dbReference type="GO" id="GO:0005886">
    <property type="term" value="C:plasma membrane"/>
    <property type="evidence" value="ECO:0007669"/>
    <property type="project" value="UniProtKB-SubCell"/>
</dbReference>
<keyword evidence="11 17" id="KW-0812">Transmembrane</keyword>
<dbReference type="GO" id="GO:0017004">
    <property type="term" value="P:cytochrome complex assembly"/>
    <property type="evidence" value="ECO:0007669"/>
    <property type="project" value="TreeGrafter"/>
</dbReference>
<dbReference type="GO" id="GO:0006099">
    <property type="term" value="P:tricarboxylic acid cycle"/>
    <property type="evidence" value="ECO:0007669"/>
    <property type="project" value="UniProtKB-UniPathway"/>
</dbReference>
<feature type="transmembrane region" description="Helical" evidence="17">
    <location>
        <begin position="57"/>
        <end position="78"/>
    </location>
</feature>
<keyword evidence="6" id="KW-0813">Transport</keyword>